<evidence type="ECO:0000313" key="1">
    <source>
        <dbReference type="EMBL" id="HJG15455.1"/>
    </source>
</evidence>
<reference evidence="1" key="2">
    <citation type="submission" date="2021-09" db="EMBL/GenBank/DDBJ databases">
        <authorList>
            <person name="Gilroy R."/>
        </authorList>
    </citation>
    <scope>NUCLEOTIDE SEQUENCE</scope>
    <source>
        <strain evidence="1">CHK189-29639</strain>
    </source>
</reference>
<accession>A0A921LK53</accession>
<dbReference type="AlphaFoldDB" id="A0A921LK53"/>
<sequence>MKEELLREIGQHFQLNELEIELMQKRINSKKELMQKRINSKKAKLSLLLRQNKIKNIDKDIHRIKGKLK</sequence>
<name>A0A921LK53_9LACO</name>
<evidence type="ECO:0000313" key="2">
    <source>
        <dbReference type="Proteomes" id="UP000759256"/>
    </source>
</evidence>
<dbReference type="EMBL" id="DYVK01000049">
    <property type="protein sequence ID" value="HJG15455.1"/>
    <property type="molecule type" value="Genomic_DNA"/>
</dbReference>
<dbReference type="Proteomes" id="UP000759256">
    <property type="component" value="Unassembled WGS sequence"/>
</dbReference>
<protein>
    <submittedName>
        <fullName evidence="1">Uncharacterized protein</fullName>
    </submittedName>
</protein>
<comment type="caution">
    <text evidence="1">The sequence shown here is derived from an EMBL/GenBank/DDBJ whole genome shotgun (WGS) entry which is preliminary data.</text>
</comment>
<proteinExistence type="predicted"/>
<reference evidence="1" key="1">
    <citation type="journal article" date="2021" name="PeerJ">
        <title>Extensive microbial diversity within the chicken gut microbiome revealed by metagenomics and culture.</title>
        <authorList>
            <person name="Gilroy R."/>
            <person name="Ravi A."/>
            <person name="Getino M."/>
            <person name="Pursley I."/>
            <person name="Horton D.L."/>
            <person name="Alikhan N.F."/>
            <person name="Baker D."/>
            <person name="Gharbi K."/>
            <person name="Hall N."/>
            <person name="Watson M."/>
            <person name="Adriaenssens E.M."/>
            <person name="Foster-Nyarko E."/>
            <person name="Jarju S."/>
            <person name="Secka A."/>
            <person name="Antonio M."/>
            <person name="Oren A."/>
            <person name="Chaudhuri R.R."/>
            <person name="La Ragione R."/>
            <person name="Hildebrand F."/>
            <person name="Pallen M.J."/>
        </authorList>
    </citation>
    <scope>NUCLEOTIDE SEQUENCE</scope>
    <source>
        <strain evidence="1">CHK189-29639</strain>
    </source>
</reference>
<organism evidence="1 2">
    <name type="scientific">Ligilactobacillus salivarius</name>
    <dbReference type="NCBI Taxonomy" id="1624"/>
    <lineage>
        <taxon>Bacteria</taxon>
        <taxon>Bacillati</taxon>
        <taxon>Bacillota</taxon>
        <taxon>Bacilli</taxon>
        <taxon>Lactobacillales</taxon>
        <taxon>Lactobacillaceae</taxon>
        <taxon>Ligilactobacillus</taxon>
    </lineage>
</organism>
<gene>
    <name evidence="1" type="ORF">K8V06_04875</name>
</gene>